<dbReference type="AlphaFoldDB" id="A0A7R9FUP7"/>
<accession>A0A7R9FUP7</accession>
<organism evidence="1">
    <name type="scientific">Darwinula stevensoni</name>
    <dbReference type="NCBI Taxonomy" id="69355"/>
    <lineage>
        <taxon>Eukaryota</taxon>
        <taxon>Metazoa</taxon>
        <taxon>Ecdysozoa</taxon>
        <taxon>Arthropoda</taxon>
        <taxon>Crustacea</taxon>
        <taxon>Oligostraca</taxon>
        <taxon>Ostracoda</taxon>
        <taxon>Podocopa</taxon>
        <taxon>Podocopida</taxon>
        <taxon>Darwinulocopina</taxon>
        <taxon>Darwinuloidea</taxon>
        <taxon>Darwinulidae</taxon>
        <taxon>Darwinula</taxon>
    </lineage>
</organism>
<reference evidence="1" key="1">
    <citation type="submission" date="2020-11" db="EMBL/GenBank/DDBJ databases">
        <authorList>
            <person name="Tran Van P."/>
        </authorList>
    </citation>
    <scope>NUCLEOTIDE SEQUENCE</scope>
</reference>
<protein>
    <submittedName>
        <fullName evidence="1">Uncharacterized protein</fullName>
    </submittedName>
</protein>
<proteinExistence type="predicted"/>
<sequence>MVMDEFLGIGSLYGGRRNSSTRDKRGLSDRVAGEFPVLISAISGRFRRRQDK</sequence>
<evidence type="ECO:0000313" key="1">
    <source>
        <dbReference type="EMBL" id="CAD7255476.1"/>
    </source>
</evidence>
<evidence type="ECO:0000313" key="2">
    <source>
        <dbReference type="Proteomes" id="UP000677054"/>
    </source>
</evidence>
<gene>
    <name evidence="1" type="ORF">DSTB1V02_LOCUS15221</name>
</gene>
<dbReference type="EMBL" id="CAJPEV010028598">
    <property type="protein sequence ID" value="CAG0908952.1"/>
    <property type="molecule type" value="Genomic_DNA"/>
</dbReference>
<dbReference type="EMBL" id="LR928116">
    <property type="protein sequence ID" value="CAD7255476.1"/>
    <property type="molecule type" value="Genomic_DNA"/>
</dbReference>
<keyword evidence="2" id="KW-1185">Reference proteome</keyword>
<dbReference type="Proteomes" id="UP000677054">
    <property type="component" value="Unassembled WGS sequence"/>
</dbReference>
<name>A0A7R9FUP7_9CRUS</name>